<organism evidence="1 2">
    <name type="scientific">Thalassobacterium sedimentorum</name>
    <dbReference type="NCBI Taxonomy" id="3041258"/>
    <lineage>
        <taxon>Bacteria</taxon>
        <taxon>Pseudomonadati</taxon>
        <taxon>Verrucomicrobiota</taxon>
        <taxon>Opitutia</taxon>
        <taxon>Puniceicoccales</taxon>
        <taxon>Coraliomargaritaceae</taxon>
        <taxon>Thalassobacterium</taxon>
    </lineage>
</organism>
<keyword evidence="2" id="KW-1185">Reference proteome</keyword>
<dbReference type="Proteomes" id="UP001243717">
    <property type="component" value="Unassembled WGS sequence"/>
</dbReference>
<gene>
    <name evidence="1" type="ORF">QEH59_01250</name>
</gene>
<sequence length="94" mass="11246">MKHVKGYEVFFYYLPAKERERYGAEQSVMTRWFELSREEIRGPFPLDDPIVIDQKYGKNWDALAMNWVVRHTRELSVTIEIAWNSPHSTTDGYF</sequence>
<dbReference type="EMBL" id="JARXIC010000002">
    <property type="protein sequence ID" value="MDQ8193032.1"/>
    <property type="molecule type" value="Genomic_DNA"/>
</dbReference>
<comment type="caution">
    <text evidence="1">The sequence shown here is derived from an EMBL/GenBank/DDBJ whole genome shotgun (WGS) entry which is preliminary data.</text>
</comment>
<name>A0ABU1AE65_9BACT</name>
<reference evidence="1 2" key="1">
    <citation type="submission" date="2023-04" db="EMBL/GenBank/DDBJ databases">
        <title>A novel bacteria isolated from coastal sediment.</title>
        <authorList>
            <person name="Liu X.-J."/>
            <person name="Du Z.-J."/>
        </authorList>
    </citation>
    <scope>NUCLEOTIDE SEQUENCE [LARGE SCALE GENOMIC DNA]</scope>
    <source>
        <strain evidence="1 2">SDUM461004</strain>
    </source>
</reference>
<evidence type="ECO:0000313" key="1">
    <source>
        <dbReference type="EMBL" id="MDQ8193032.1"/>
    </source>
</evidence>
<accession>A0ABU1AE65</accession>
<dbReference type="RefSeq" id="WP_308983541.1">
    <property type="nucleotide sequence ID" value="NZ_JARXIC010000002.1"/>
</dbReference>
<evidence type="ECO:0000313" key="2">
    <source>
        <dbReference type="Proteomes" id="UP001243717"/>
    </source>
</evidence>
<protein>
    <submittedName>
        <fullName evidence="1">Uncharacterized protein</fullName>
    </submittedName>
</protein>
<proteinExistence type="predicted"/>